<evidence type="ECO:0000313" key="1">
    <source>
        <dbReference type="EMBL" id="KAJ4704086.1"/>
    </source>
</evidence>
<organism evidence="1 2">
    <name type="scientific">Melia azedarach</name>
    <name type="common">Chinaberry tree</name>
    <dbReference type="NCBI Taxonomy" id="155640"/>
    <lineage>
        <taxon>Eukaryota</taxon>
        <taxon>Viridiplantae</taxon>
        <taxon>Streptophyta</taxon>
        <taxon>Embryophyta</taxon>
        <taxon>Tracheophyta</taxon>
        <taxon>Spermatophyta</taxon>
        <taxon>Magnoliopsida</taxon>
        <taxon>eudicotyledons</taxon>
        <taxon>Gunneridae</taxon>
        <taxon>Pentapetalae</taxon>
        <taxon>rosids</taxon>
        <taxon>malvids</taxon>
        <taxon>Sapindales</taxon>
        <taxon>Meliaceae</taxon>
        <taxon>Melia</taxon>
    </lineage>
</organism>
<reference evidence="1 2" key="1">
    <citation type="journal article" date="2023" name="Science">
        <title>Complex scaffold remodeling in plant triterpene biosynthesis.</title>
        <authorList>
            <person name="De La Pena R."/>
            <person name="Hodgson H."/>
            <person name="Liu J.C."/>
            <person name="Stephenson M.J."/>
            <person name="Martin A.C."/>
            <person name="Owen C."/>
            <person name="Harkess A."/>
            <person name="Leebens-Mack J."/>
            <person name="Jimenez L.E."/>
            <person name="Osbourn A."/>
            <person name="Sattely E.S."/>
        </authorList>
    </citation>
    <scope>NUCLEOTIDE SEQUENCE [LARGE SCALE GENOMIC DNA]</scope>
    <source>
        <strain evidence="2">cv. JPN11</strain>
        <tissue evidence="1">Leaf</tissue>
    </source>
</reference>
<protein>
    <submittedName>
        <fullName evidence="1">Transmembrane protein</fullName>
    </submittedName>
</protein>
<dbReference type="Proteomes" id="UP001164539">
    <property type="component" value="Chromosome 13"/>
</dbReference>
<evidence type="ECO:0000313" key="2">
    <source>
        <dbReference type="Proteomes" id="UP001164539"/>
    </source>
</evidence>
<dbReference type="EMBL" id="CM051406">
    <property type="protein sequence ID" value="KAJ4704086.1"/>
    <property type="molecule type" value="Genomic_DNA"/>
</dbReference>
<gene>
    <name evidence="1" type="ORF">OWV82_023897</name>
</gene>
<keyword evidence="2" id="KW-1185">Reference proteome</keyword>
<accession>A0ACC1WY53</accession>
<keyword evidence="1" id="KW-0472">Membrane</keyword>
<sequence length="172" mass="19870">MDEYHKEQQELQAFDNHYFYFNKNHFLNRTFQLVLSVSIFSLILCYSSGFSFFPAHSFNVYFSTFLFSFFTRSLERKYMFLICNASGLPDMKSSAEEVEKKVHVTTVESFEHVALHQAGEKESSLGELEKEKESGAFVQEEAEEKEEDNESVGTPEDDIRTSRSRSSSSSSK</sequence>
<name>A0ACC1WY53_MELAZ</name>
<comment type="caution">
    <text evidence="1">The sequence shown here is derived from an EMBL/GenBank/DDBJ whole genome shotgun (WGS) entry which is preliminary data.</text>
</comment>
<proteinExistence type="predicted"/>
<keyword evidence="1" id="KW-0812">Transmembrane</keyword>